<organism evidence="2 3">
    <name type="scientific">Flavobacterium subsaxonicum WB 4.1-42 = DSM 21790</name>
    <dbReference type="NCBI Taxonomy" id="1121898"/>
    <lineage>
        <taxon>Bacteria</taxon>
        <taxon>Pseudomonadati</taxon>
        <taxon>Bacteroidota</taxon>
        <taxon>Flavobacteriia</taxon>
        <taxon>Flavobacteriales</taxon>
        <taxon>Flavobacteriaceae</taxon>
        <taxon>Flavobacterium</taxon>
    </lineage>
</organism>
<gene>
    <name evidence="2" type="ORF">Q766_08615</name>
</gene>
<dbReference type="RefSeq" id="WP_131450727.1">
    <property type="nucleotide sequence ID" value="NZ_AUGP01000018.1"/>
</dbReference>
<sequence>MIFLCFFWFALLYFLTYKFAGSNDVFAPLKFISVKYAVFNLPFLLFTAFNPNSFLKPILNVCGVSLSEAFWQYTIVQTVAFLCLVAGVVFADKKLGGFFKPLASANYNYKNVRLLAVVFFAIGMGAYTVFLSRIGGLGYLLNNINKRIELQSGQYVLALLPFLTFSTLMFMLCIKLKNKMFDKVITVVLAIVTIFVFSSFGARKNTLVFLVTLIVAMHYLLKNIKINKKTLAISSVLGVGLLLYIIIIPTLRFKDTEAKFTARNFVYQTSYTYIDVFAANYFNSTTAWNFKGFFEPFLIPFKKQEKSKLPQIDQGVYFNAIVVNGKHYEPPMSRDEVSKTSWPAENFGTAYANLLMPGIVIFFFLQGVVFLITYNLLRRYSYNPVLIMLYLIVVFDFNFSSLRIASFIRIFPIVLLAFFAVILMANGKVKDG</sequence>
<feature type="transmembrane region" description="Helical" evidence="1">
    <location>
        <begin position="350"/>
        <end position="373"/>
    </location>
</feature>
<protein>
    <recommendedName>
        <fullName evidence="4">Oligosaccharide repeat unit polymerase</fullName>
    </recommendedName>
</protein>
<feature type="transmembrane region" description="Helical" evidence="1">
    <location>
        <begin position="112"/>
        <end position="135"/>
    </location>
</feature>
<keyword evidence="3" id="KW-1185">Reference proteome</keyword>
<name>A0A0A2ML30_9FLAO</name>
<feature type="transmembrane region" description="Helical" evidence="1">
    <location>
        <begin position="406"/>
        <end position="425"/>
    </location>
</feature>
<keyword evidence="1" id="KW-1133">Transmembrane helix</keyword>
<accession>A0A0A2ML30</accession>
<dbReference type="Proteomes" id="UP000030111">
    <property type="component" value="Unassembled WGS sequence"/>
</dbReference>
<evidence type="ECO:0000313" key="3">
    <source>
        <dbReference type="Proteomes" id="UP000030111"/>
    </source>
</evidence>
<dbReference type="AlphaFoldDB" id="A0A0A2ML30"/>
<evidence type="ECO:0000313" key="2">
    <source>
        <dbReference type="EMBL" id="KGO93357.1"/>
    </source>
</evidence>
<feature type="transmembrane region" description="Helical" evidence="1">
    <location>
        <begin position="70"/>
        <end position="91"/>
    </location>
</feature>
<dbReference type="eggNOG" id="ENOG5030YHQ">
    <property type="taxonomic scope" value="Bacteria"/>
</dbReference>
<keyword evidence="1" id="KW-0472">Membrane</keyword>
<dbReference type="OrthoDB" id="1377323at2"/>
<reference evidence="2 3" key="1">
    <citation type="submission" date="2013-09" db="EMBL/GenBank/DDBJ databases">
        <authorList>
            <person name="Zeng Z."/>
            <person name="Chen C."/>
        </authorList>
    </citation>
    <scope>NUCLEOTIDE SEQUENCE [LARGE SCALE GENOMIC DNA]</scope>
    <source>
        <strain evidence="2 3">WB 4.1-42</strain>
    </source>
</reference>
<comment type="caution">
    <text evidence="2">The sequence shown here is derived from an EMBL/GenBank/DDBJ whole genome shotgun (WGS) entry which is preliminary data.</text>
</comment>
<proteinExistence type="predicted"/>
<dbReference type="STRING" id="1121898.GCA_000422725_02076"/>
<dbReference type="EMBL" id="JRLY01000005">
    <property type="protein sequence ID" value="KGO93357.1"/>
    <property type="molecule type" value="Genomic_DNA"/>
</dbReference>
<feature type="transmembrane region" description="Helical" evidence="1">
    <location>
        <begin position="231"/>
        <end position="251"/>
    </location>
</feature>
<feature type="transmembrane region" description="Helical" evidence="1">
    <location>
        <begin position="380"/>
        <end position="400"/>
    </location>
</feature>
<keyword evidence="1" id="KW-0812">Transmembrane</keyword>
<evidence type="ECO:0008006" key="4">
    <source>
        <dbReference type="Google" id="ProtNLM"/>
    </source>
</evidence>
<feature type="transmembrane region" description="Helical" evidence="1">
    <location>
        <begin position="206"/>
        <end position="224"/>
    </location>
</feature>
<feature type="transmembrane region" description="Helical" evidence="1">
    <location>
        <begin position="155"/>
        <end position="174"/>
    </location>
</feature>
<evidence type="ECO:0000256" key="1">
    <source>
        <dbReference type="SAM" id="Phobius"/>
    </source>
</evidence>
<feature type="transmembrane region" description="Helical" evidence="1">
    <location>
        <begin position="181"/>
        <end position="200"/>
    </location>
</feature>